<gene>
    <name evidence="3" type="ORF">HPP92_008021</name>
    <name evidence="2" type="ORF">HPP92_008056</name>
</gene>
<keyword evidence="4" id="KW-1185">Reference proteome</keyword>
<protein>
    <submittedName>
        <fullName evidence="2">Uncharacterized protein</fullName>
    </submittedName>
</protein>
<feature type="compositionally biased region" description="Polar residues" evidence="1">
    <location>
        <begin position="1"/>
        <end position="10"/>
    </location>
</feature>
<reference evidence="4 5" key="1">
    <citation type="journal article" date="2020" name="Nat. Food">
        <title>A phased Vanilla planifolia genome enables genetic improvement of flavour and production.</title>
        <authorList>
            <person name="Hasing T."/>
            <person name="Tang H."/>
            <person name="Brym M."/>
            <person name="Khazi F."/>
            <person name="Huang T."/>
            <person name="Chambers A.H."/>
        </authorList>
    </citation>
    <scope>NUCLEOTIDE SEQUENCE [LARGE SCALE GENOMIC DNA]</scope>
    <source>
        <tissue evidence="2">Leaf</tissue>
    </source>
</reference>
<accession>A0A835RBK4</accession>
<evidence type="ECO:0000313" key="4">
    <source>
        <dbReference type="Proteomes" id="UP000636800"/>
    </source>
</evidence>
<evidence type="ECO:0000313" key="5">
    <source>
        <dbReference type="Proteomes" id="UP000639772"/>
    </source>
</evidence>
<name>A0A835RBK4_VANPL</name>
<dbReference type="Proteomes" id="UP000639772">
    <property type="component" value="Chromosome 3"/>
</dbReference>
<feature type="region of interest" description="Disordered" evidence="1">
    <location>
        <begin position="1"/>
        <end position="37"/>
    </location>
</feature>
<dbReference type="EMBL" id="JADCNL010000003">
    <property type="protein sequence ID" value="KAG0489245.1"/>
    <property type="molecule type" value="Genomic_DNA"/>
</dbReference>
<evidence type="ECO:0000313" key="3">
    <source>
        <dbReference type="EMBL" id="KAG0491158.1"/>
    </source>
</evidence>
<dbReference type="AlphaFoldDB" id="A0A835RBK4"/>
<evidence type="ECO:0000313" key="2">
    <source>
        <dbReference type="EMBL" id="KAG0489245.1"/>
    </source>
</evidence>
<dbReference type="Proteomes" id="UP000636800">
    <property type="component" value="Chromosome 3"/>
</dbReference>
<organism evidence="2 4">
    <name type="scientific">Vanilla planifolia</name>
    <name type="common">Vanilla</name>
    <dbReference type="NCBI Taxonomy" id="51239"/>
    <lineage>
        <taxon>Eukaryota</taxon>
        <taxon>Viridiplantae</taxon>
        <taxon>Streptophyta</taxon>
        <taxon>Embryophyta</taxon>
        <taxon>Tracheophyta</taxon>
        <taxon>Spermatophyta</taxon>
        <taxon>Magnoliopsida</taxon>
        <taxon>Liliopsida</taxon>
        <taxon>Asparagales</taxon>
        <taxon>Orchidaceae</taxon>
        <taxon>Vanilloideae</taxon>
        <taxon>Vanilleae</taxon>
        <taxon>Vanilla</taxon>
    </lineage>
</organism>
<comment type="caution">
    <text evidence="2">The sequence shown here is derived from an EMBL/GenBank/DDBJ whole genome shotgun (WGS) entry which is preliminary data.</text>
</comment>
<dbReference type="EMBL" id="JADCNM010000003">
    <property type="protein sequence ID" value="KAG0491158.1"/>
    <property type="molecule type" value="Genomic_DNA"/>
</dbReference>
<proteinExistence type="predicted"/>
<sequence length="88" mass="9127">MRRDSSSTVDPTPGFVIQKPTSTGPDKKPERSASRHSGFAGNCVSFGLGLLSFNSLPELGFASGVLFGVGVGRLSMELLKVGWSGGVV</sequence>
<evidence type="ECO:0000256" key="1">
    <source>
        <dbReference type="SAM" id="MobiDB-lite"/>
    </source>
</evidence>